<feature type="compositionally biased region" description="Basic and acidic residues" evidence="1">
    <location>
        <begin position="43"/>
        <end position="56"/>
    </location>
</feature>
<proteinExistence type="predicted"/>
<organism evidence="2 3">
    <name type="scientific">Cricetulus griseus</name>
    <name type="common">Chinese hamster</name>
    <name type="synonym">Cricetulus barabensis griseus</name>
    <dbReference type="NCBI Taxonomy" id="10029"/>
    <lineage>
        <taxon>Eukaryota</taxon>
        <taxon>Metazoa</taxon>
        <taxon>Chordata</taxon>
        <taxon>Craniata</taxon>
        <taxon>Vertebrata</taxon>
        <taxon>Euteleostomi</taxon>
        <taxon>Mammalia</taxon>
        <taxon>Eutheria</taxon>
        <taxon>Euarchontoglires</taxon>
        <taxon>Glires</taxon>
        <taxon>Rodentia</taxon>
        <taxon>Myomorpha</taxon>
        <taxon>Muroidea</taxon>
        <taxon>Cricetidae</taxon>
        <taxon>Cricetinae</taxon>
        <taxon>Cricetulus</taxon>
    </lineage>
</organism>
<evidence type="ECO:0000313" key="3">
    <source>
        <dbReference type="Proteomes" id="UP000001075"/>
    </source>
</evidence>
<feature type="compositionally biased region" description="Polar residues" evidence="1">
    <location>
        <begin position="32"/>
        <end position="42"/>
    </location>
</feature>
<dbReference type="AlphaFoldDB" id="G3HJM6"/>
<evidence type="ECO:0000256" key="1">
    <source>
        <dbReference type="SAM" id="MobiDB-lite"/>
    </source>
</evidence>
<dbReference type="Proteomes" id="UP000001075">
    <property type="component" value="Unassembled WGS sequence"/>
</dbReference>
<dbReference type="InParanoid" id="G3HJM6"/>
<gene>
    <name evidence="2" type="ORF">I79_010874</name>
</gene>
<name>G3HJM6_CRIGR</name>
<accession>G3HJM6</accession>
<protein>
    <submittedName>
        <fullName evidence="2">Uncharacterized protein</fullName>
    </submittedName>
</protein>
<reference evidence="3" key="1">
    <citation type="journal article" date="2011" name="Nat. Biotechnol.">
        <title>The genomic sequence of the Chinese hamster ovary (CHO)-K1 cell line.</title>
        <authorList>
            <person name="Xu X."/>
            <person name="Nagarajan H."/>
            <person name="Lewis N.E."/>
            <person name="Pan S."/>
            <person name="Cai Z."/>
            <person name="Liu X."/>
            <person name="Chen W."/>
            <person name="Xie M."/>
            <person name="Wang W."/>
            <person name="Hammond S."/>
            <person name="Andersen M.R."/>
            <person name="Neff N."/>
            <person name="Passarelli B."/>
            <person name="Koh W."/>
            <person name="Fan H.C."/>
            <person name="Wang J."/>
            <person name="Gui Y."/>
            <person name="Lee K.H."/>
            <person name="Betenbaugh M.J."/>
            <person name="Quake S.R."/>
            <person name="Famili I."/>
            <person name="Palsson B.O."/>
            <person name="Wang J."/>
        </authorList>
    </citation>
    <scope>NUCLEOTIDE SEQUENCE [LARGE SCALE GENOMIC DNA]</scope>
    <source>
        <strain evidence="3">CHO K1 cell line</strain>
    </source>
</reference>
<sequence>MRSNTFREKAMLMIAPPIRNGGGQKKALFMKTTKQNQNTPRISENEGKVREKAKPK</sequence>
<dbReference type="EMBL" id="JH000434">
    <property type="protein sequence ID" value="EGW05201.1"/>
    <property type="molecule type" value="Genomic_DNA"/>
</dbReference>
<feature type="region of interest" description="Disordered" evidence="1">
    <location>
        <begin position="30"/>
        <end position="56"/>
    </location>
</feature>
<evidence type="ECO:0000313" key="2">
    <source>
        <dbReference type="EMBL" id="EGW05201.1"/>
    </source>
</evidence>